<reference evidence="4" key="1">
    <citation type="submission" date="2025-08" db="UniProtKB">
        <authorList>
            <consortium name="RefSeq"/>
        </authorList>
    </citation>
    <scope>IDENTIFICATION</scope>
</reference>
<dbReference type="PANTHER" id="PTHR23011">
    <property type="entry name" value="CYCLIC NUCLEOTIDE-BINDING DOMAIN CONTAINING PROTEIN"/>
    <property type="match status" value="1"/>
</dbReference>
<protein>
    <submittedName>
        <fullName evidence="4">Cyclic nucleotide-binding domain-containing protein 1 isoform X1</fullName>
    </submittedName>
</protein>
<feature type="region of interest" description="Disordered" evidence="1">
    <location>
        <begin position="87"/>
        <end position="108"/>
    </location>
</feature>
<dbReference type="InterPro" id="IPR014710">
    <property type="entry name" value="RmlC-like_jellyroll"/>
</dbReference>
<evidence type="ECO:0000256" key="1">
    <source>
        <dbReference type="SAM" id="MobiDB-lite"/>
    </source>
</evidence>
<dbReference type="Proteomes" id="UP001652581">
    <property type="component" value="Chromosome 29"/>
</dbReference>
<organism evidence="3 4">
    <name type="scientific">Vicugna pacos</name>
    <name type="common">Alpaca</name>
    <name type="synonym">Lama pacos</name>
    <dbReference type="NCBI Taxonomy" id="30538"/>
    <lineage>
        <taxon>Eukaryota</taxon>
        <taxon>Metazoa</taxon>
        <taxon>Chordata</taxon>
        <taxon>Craniata</taxon>
        <taxon>Vertebrata</taxon>
        <taxon>Euteleostomi</taxon>
        <taxon>Mammalia</taxon>
        <taxon>Eutheria</taxon>
        <taxon>Laurasiatheria</taxon>
        <taxon>Artiodactyla</taxon>
        <taxon>Tylopoda</taxon>
        <taxon>Camelidae</taxon>
        <taxon>Vicugna</taxon>
    </lineage>
</organism>
<dbReference type="InterPro" id="IPR000595">
    <property type="entry name" value="cNMP-bd_dom"/>
</dbReference>
<name>A0ABM5CGP3_VICPA</name>
<evidence type="ECO:0000259" key="2">
    <source>
        <dbReference type="PROSITE" id="PS50042"/>
    </source>
</evidence>
<gene>
    <name evidence="4" type="primary">CNBD1</name>
</gene>
<dbReference type="Gene3D" id="2.60.120.10">
    <property type="entry name" value="Jelly Rolls"/>
    <property type="match status" value="2"/>
</dbReference>
<dbReference type="PROSITE" id="PS50042">
    <property type="entry name" value="CNMP_BINDING_3"/>
    <property type="match status" value="1"/>
</dbReference>
<sequence>MPKSPLPEAILSHMVAISNVPPPPPRSIPSLKMSKIIDYGQLNALCHRRGLQFSQRNILSVHNMFIKEYPKIFLKKKTKLPKLFKEEGKRKPAEGTEESQPHQPDDSHNVAIHVKKEHGGLTLYGPKKSEEQLTEFLAILKKLPIHRTPSEHNAVWKMLKKIPDLTSQLIDEHLKILSKSVISETWIKGSTVVGNDGFYVILKGVARPLTQMYKNLIEENEPTASFIPRNFHSFAFSEELRDSVVSVMHIPSCEPVLGQWSTFGTLEVTAKIESETKAYSVVTEEDCEILKIPAKNCAKLKSEKTKLENKRRVKLILKCPYYKEWPTLSIYELVALIKWKTFPPGHGVLVFEEVKATVYAFSRVIVESGNIISFVAYINSGYCKIYRNIVGLSKPQSKKVKKVQKLVYMGTLQEKESFGEISVLLQVPFTCTVVTGNNVEMAIIEDKDLFGLDPVTQQLMLQTAKPTFGHLTDEDVKNEYLQKEQKKEWKRFKDETTKDSLYYNGIIPGFGKWDHSCKSIHRHLKDTVVTY</sequence>
<dbReference type="GeneID" id="102545881"/>
<dbReference type="RefSeq" id="XP_072807817.1">
    <property type="nucleotide sequence ID" value="XM_072951716.1"/>
</dbReference>
<feature type="domain" description="Cyclic nucleotide-binding" evidence="2">
    <location>
        <begin position="350"/>
        <end position="449"/>
    </location>
</feature>
<evidence type="ECO:0000313" key="3">
    <source>
        <dbReference type="Proteomes" id="UP001652581"/>
    </source>
</evidence>
<dbReference type="PANTHER" id="PTHR23011:SF32">
    <property type="entry name" value="CYCLIC NUCLEOTIDE-BINDING DOMAIN-CONTAINING PROTEIN 1"/>
    <property type="match status" value="1"/>
</dbReference>
<proteinExistence type="predicted"/>
<evidence type="ECO:0000313" key="4">
    <source>
        <dbReference type="RefSeq" id="XP_072807817.1"/>
    </source>
</evidence>
<dbReference type="InterPro" id="IPR018490">
    <property type="entry name" value="cNMP-bd_dom_sf"/>
</dbReference>
<keyword evidence="3" id="KW-1185">Reference proteome</keyword>
<dbReference type="SUPFAM" id="SSF51206">
    <property type="entry name" value="cAMP-binding domain-like"/>
    <property type="match status" value="2"/>
</dbReference>
<accession>A0ABM5CGP3</accession>